<keyword evidence="16" id="KW-1185">Reference proteome</keyword>
<keyword evidence="3" id="KW-0268">Exocytosis</keyword>
<dbReference type="InterPro" id="IPR002110">
    <property type="entry name" value="Ankyrin_rpt"/>
</dbReference>
<reference evidence="15" key="1">
    <citation type="submission" date="2021-01" db="UniProtKB">
        <authorList>
            <consortium name="EnsemblMetazoa"/>
        </authorList>
    </citation>
    <scope>IDENTIFICATION</scope>
</reference>
<dbReference type="InterPro" id="IPR002641">
    <property type="entry name" value="PNPLA_dom"/>
</dbReference>
<dbReference type="Pfam" id="PF01734">
    <property type="entry name" value="Patatin"/>
    <property type="match status" value="1"/>
</dbReference>
<accession>A0A7M7KM44</accession>
<feature type="repeat" description="ANK" evidence="12">
    <location>
        <begin position="262"/>
        <end position="294"/>
    </location>
</feature>
<dbReference type="GO" id="GO:0016042">
    <property type="term" value="P:lipid catabolic process"/>
    <property type="evidence" value="ECO:0007669"/>
    <property type="project" value="UniProtKB-UniRule"/>
</dbReference>
<dbReference type="EC" id="3.1.1.4" evidence="2"/>
<feature type="short sequence motif" description="GXGXXG" evidence="13">
    <location>
        <begin position="555"/>
        <end position="560"/>
    </location>
</feature>
<dbReference type="Proteomes" id="UP000594260">
    <property type="component" value="Unplaced"/>
</dbReference>
<dbReference type="GO" id="GO:0006887">
    <property type="term" value="P:exocytosis"/>
    <property type="evidence" value="ECO:0007669"/>
    <property type="project" value="UniProtKB-KW"/>
</dbReference>
<feature type="repeat" description="ANK" evidence="12">
    <location>
        <begin position="193"/>
        <end position="225"/>
    </location>
</feature>
<organism evidence="15 16">
    <name type="scientific">Varroa destructor</name>
    <name type="common">Honeybee mite</name>
    <dbReference type="NCBI Taxonomy" id="109461"/>
    <lineage>
        <taxon>Eukaryota</taxon>
        <taxon>Metazoa</taxon>
        <taxon>Ecdysozoa</taxon>
        <taxon>Arthropoda</taxon>
        <taxon>Chelicerata</taxon>
        <taxon>Arachnida</taxon>
        <taxon>Acari</taxon>
        <taxon>Parasitiformes</taxon>
        <taxon>Mesostigmata</taxon>
        <taxon>Gamasina</taxon>
        <taxon>Dermanyssoidea</taxon>
        <taxon>Varroidae</taxon>
        <taxon>Varroa</taxon>
    </lineage>
</organism>
<dbReference type="KEGG" id="vde:111253592"/>
<evidence type="ECO:0000256" key="6">
    <source>
        <dbReference type="ARBA" id="ARBA00022801"/>
    </source>
</evidence>
<evidence type="ECO:0000256" key="2">
    <source>
        <dbReference type="ARBA" id="ARBA00013278"/>
    </source>
</evidence>
<dbReference type="Pfam" id="PF00023">
    <property type="entry name" value="Ank"/>
    <property type="match status" value="1"/>
</dbReference>
<dbReference type="RefSeq" id="XP_022668966.1">
    <property type="nucleotide sequence ID" value="XM_022813231.1"/>
</dbReference>
<keyword evidence="10" id="KW-0472">Membrane</keyword>
<dbReference type="GO" id="GO:0044218">
    <property type="term" value="C:other organism cell membrane"/>
    <property type="evidence" value="ECO:0007669"/>
    <property type="project" value="UniProtKB-KW"/>
</dbReference>
<keyword evidence="7" id="KW-0638">Presynaptic neurotoxin</keyword>
<protein>
    <recommendedName>
        <fullName evidence="2">phospholipase A2</fullName>
        <ecNumber evidence="2">3.1.1.4</ecNumber>
    </recommendedName>
</protein>
<sequence length="868" mass="97516">MSLMKFLTFGTGNTDDPTEVRDVRLSFYRECRIVTETEELVLYELPDVPEREHKKEKDNKEMTLASCRAGLLTNIRDSSKEREEKKDRPKEEVKPPKFDLIFRNPKAKDCGLSLRRFEKEEDGLRLFEQFREKIFVLVRATDSFPGRDLMGKWMHSAVKHPSWTIAHLAAVHNQLDVLKHQLVARYLNEVCEEGRTPLIMAIESLNTPVVQLLVDQGARVDTTDHYNNSPFHYAIKLESKSLLEIICRAQGACVGMNQKNYKGQTPLQAACMIGLTGCVEHLLRQGADVNSASFSKNSQKLAGRHMGDRELGLYSERQMRKGGTPLHWVKTRLSLELMIDIGCDLNARNSTGDTALHVVADKRRLDSLIWLLIEGADVNAKGNNDDTPLHVAVRGSNPQKPQDAWMLFKQKAEQKKSYVWPNTHEQKYETLPIIQILLAFGADPNALNKKGETPRHIASVMASDLHNPRFDQLLFTLHAIGAQRCTLKTFECTEGCSPNGTFDGVPPADFGKDTNEIFDGPLSNTILKKAVERRQNAKLRKDQRKRRCRALAIDGGGVKGLMTLRALKCLEEAVEAPIIELFDWIMGTSAGGISALCLASGRTLDEVFRSAFRLKEKFIVGPRPYDTDGVEEFLKKELGDDTKFSDIKKPRIAVTAVNAESWPTRLKLFRNYDSPRALLDGTPEPPDNEWLWSAARATGAAPTFFRPYKKYLDGAVMSNNPTLDLLTEITEYNASMENQPSEQFDIDIIVSVGGGMRPTAPVSTIDALQLDPGLFGAARVAYSVGHLLKFCVEQIAEPDGRHVDRARAWCYGLGVPYARLQPALSQYVAVNESDNKVIAKMLWETMAYFRQHSDELALIADLLRNDKT</sequence>
<dbReference type="InterPro" id="IPR047148">
    <property type="entry name" value="PLPL9"/>
</dbReference>
<keyword evidence="8 12" id="KW-0040">ANK repeat</keyword>
<evidence type="ECO:0000256" key="12">
    <source>
        <dbReference type="PROSITE-ProRule" id="PRU00023"/>
    </source>
</evidence>
<feature type="domain" description="PNPLA" evidence="14">
    <location>
        <begin position="551"/>
        <end position="726"/>
    </location>
</feature>
<keyword evidence="7" id="KW-0800">Toxin</keyword>
<evidence type="ECO:0000256" key="8">
    <source>
        <dbReference type="ARBA" id="ARBA00023043"/>
    </source>
</evidence>
<feature type="active site" description="Nucleophile" evidence="13">
    <location>
        <position position="589"/>
    </location>
</feature>
<dbReference type="SMART" id="SM00248">
    <property type="entry name" value="ANK"/>
    <property type="match status" value="5"/>
</dbReference>
<evidence type="ECO:0000256" key="10">
    <source>
        <dbReference type="ARBA" id="ARBA00023298"/>
    </source>
</evidence>
<evidence type="ECO:0000259" key="14">
    <source>
        <dbReference type="PROSITE" id="PS51635"/>
    </source>
</evidence>
<keyword evidence="9 13" id="KW-0443">Lipid metabolism</keyword>
<dbReference type="SUPFAM" id="SSF52151">
    <property type="entry name" value="FabD/lysophospholipase-like"/>
    <property type="match status" value="1"/>
</dbReference>
<dbReference type="InterPro" id="IPR016035">
    <property type="entry name" value="Acyl_Trfase/lysoPLipase"/>
</dbReference>
<dbReference type="GeneID" id="111253592"/>
<evidence type="ECO:0000256" key="13">
    <source>
        <dbReference type="PROSITE-ProRule" id="PRU01161"/>
    </source>
</evidence>
<dbReference type="OrthoDB" id="6513706at2759"/>
<keyword evidence="6 13" id="KW-0378">Hydrolase</keyword>
<name>A0A7M7KM44_VARDE</name>
<dbReference type="EnsemblMetazoa" id="XM_022813231">
    <property type="protein sequence ID" value="XP_022668966"/>
    <property type="gene ID" value="LOC111253592"/>
</dbReference>
<dbReference type="GO" id="GO:0044231">
    <property type="term" value="C:host cell presynaptic membrane"/>
    <property type="evidence" value="ECO:0007669"/>
    <property type="project" value="UniProtKB-KW"/>
</dbReference>
<dbReference type="AlphaFoldDB" id="A0A7M7KM44"/>
<evidence type="ECO:0000256" key="7">
    <source>
        <dbReference type="ARBA" id="ARBA00023028"/>
    </source>
</evidence>
<dbReference type="InterPro" id="IPR036770">
    <property type="entry name" value="Ankyrin_rpt-contain_sf"/>
</dbReference>
<dbReference type="OMA" id="ARCNILG"/>
<dbReference type="Gene3D" id="1.25.40.20">
    <property type="entry name" value="Ankyrin repeat-containing domain"/>
    <property type="match status" value="2"/>
</dbReference>
<dbReference type="SUPFAM" id="SSF48403">
    <property type="entry name" value="Ankyrin repeat"/>
    <property type="match status" value="1"/>
</dbReference>
<feature type="active site" description="Proton acceptor" evidence="13">
    <location>
        <position position="713"/>
    </location>
</feature>
<dbReference type="PANTHER" id="PTHR24139">
    <property type="entry name" value="CALCIUM-INDEPENDENT PHOSPHOLIPASE A2"/>
    <property type="match status" value="1"/>
</dbReference>
<dbReference type="PROSITE" id="PS50297">
    <property type="entry name" value="ANK_REP_REGION"/>
    <property type="match status" value="3"/>
</dbReference>
<evidence type="ECO:0000256" key="11">
    <source>
        <dbReference type="ARBA" id="ARBA00023422"/>
    </source>
</evidence>
<dbReference type="GO" id="GO:2000304">
    <property type="term" value="P:positive regulation of ceramide biosynthetic process"/>
    <property type="evidence" value="ECO:0007669"/>
    <property type="project" value="TreeGrafter"/>
</dbReference>
<evidence type="ECO:0000256" key="9">
    <source>
        <dbReference type="ARBA" id="ARBA00023098"/>
    </source>
</evidence>
<dbReference type="GO" id="GO:0047499">
    <property type="term" value="F:calcium-independent phospholipase A2 activity"/>
    <property type="evidence" value="ECO:0007669"/>
    <property type="project" value="InterPro"/>
</dbReference>
<evidence type="ECO:0000313" key="16">
    <source>
        <dbReference type="Proteomes" id="UP000594260"/>
    </source>
</evidence>
<dbReference type="GO" id="GO:0005739">
    <property type="term" value="C:mitochondrion"/>
    <property type="evidence" value="ECO:0007669"/>
    <property type="project" value="TreeGrafter"/>
</dbReference>
<evidence type="ECO:0000256" key="5">
    <source>
        <dbReference type="ARBA" id="ARBA00022737"/>
    </source>
</evidence>
<feature type="repeat" description="ANK" evidence="12">
    <location>
        <begin position="351"/>
        <end position="383"/>
    </location>
</feature>
<feature type="short sequence motif" description="DGA/G" evidence="13">
    <location>
        <begin position="713"/>
        <end position="715"/>
    </location>
</feature>
<proteinExistence type="predicted"/>
<dbReference type="PROSITE" id="PS50088">
    <property type="entry name" value="ANK_REPEAT"/>
    <property type="match status" value="3"/>
</dbReference>
<evidence type="ECO:0000313" key="15">
    <source>
        <dbReference type="EnsemblMetazoa" id="XP_022668966"/>
    </source>
</evidence>
<dbReference type="PANTHER" id="PTHR24139:SF34">
    <property type="entry name" value="85_88 KDA CALCIUM-INDEPENDENT PHOSPHOLIPASE A2"/>
    <property type="match status" value="1"/>
</dbReference>
<evidence type="ECO:0000256" key="1">
    <source>
        <dbReference type="ARBA" id="ARBA00004175"/>
    </source>
</evidence>
<dbReference type="GO" id="GO:0052816">
    <property type="term" value="F:long-chain fatty acyl-CoA hydrolase activity"/>
    <property type="evidence" value="ECO:0007669"/>
    <property type="project" value="TreeGrafter"/>
</dbReference>
<keyword evidence="13" id="KW-0442">Lipid degradation</keyword>
<dbReference type="Pfam" id="PF12796">
    <property type="entry name" value="Ank_2"/>
    <property type="match status" value="2"/>
</dbReference>
<comment type="subcellular location">
    <subcellularLocation>
        <location evidence="1">Target cell membrane</location>
    </subcellularLocation>
</comment>
<dbReference type="InParanoid" id="A0A7M7KM44"/>
<evidence type="ECO:0000256" key="3">
    <source>
        <dbReference type="ARBA" id="ARBA00022483"/>
    </source>
</evidence>
<keyword evidence="7" id="KW-0528">Neurotoxin</keyword>
<dbReference type="Gene3D" id="3.40.1090.10">
    <property type="entry name" value="Cytosolic phospholipase A2 catalytic domain"/>
    <property type="match status" value="1"/>
</dbReference>
<keyword evidence="10" id="KW-1053">Target membrane</keyword>
<comment type="catalytic activity">
    <reaction evidence="11">
        <text>a 1,2-diacyl-sn-glycero-3-phosphocholine + H2O = a 1-acyl-sn-glycero-3-phosphocholine + a fatty acid + H(+)</text>
        <dbReference type="Rhea" id="RHEA:15801"/>
        <dbReference type="ChEBI" id="CHEBI:15377"/>
        <dbReference type="ChEBI" id="CHEBI:15378"/>
        <dbReference type="ChEBI" id="CHEBI:28868"/>
        <dbReference type="ChEBI" id="CHEBI:57643"/>
        <dbReference type="ChEBI" id="CHEBI:58168"/>
        <dbReference type="EC" id="3.1.1.4"/>
    </reaction>
    <physiologicalReaction direction="left-to-right" evidence="11">
        <dbReference type="Rhea" id="RHEA:15802"/>
    </physiologicalReaction>
</comment>
<dbReference type="FunCoup" id="A0A7M7KM44">
    <property type="interactions" value="1013"/>
</dbReference>
<dbReference type="PROSITE" id="PS51635">
    <property type="entry name" value="PNPLA"/>
    <property type="match status" value="1"/>
</dbReference>
<evidence type="ECO:0000256" key="4">
    <source>
        <dbReference type="ARBA" id="ARBA00022537"/>
    </source>
</evidence>
<keyword evidence="5" id="KW-0677">Repeat</keyword>
<feature type="short sequence motif" description="GXSXG" evidence="13">
    <location>
        <begin position="587"/>
        <end position="591"/>
    </location>
</feature>
<keyword evidence="4" id="KW-1052">Target cell membrane</keyword>